<evidence type="ECO:0000259" key="2">
    <source>
        <dbReference type="SMART" id="SM00867"/>
    </source>
</evidence>
<organism evidence="3 4">
    <name type="scientific">Raineyella antarctica</name>
    <dbReference type="NCBI Taxonomy" id="1577474"/>
    <lineage>
        <taxon>Bacteria</taxon>
        <taxon>Bacillati</taxon>
        <taxon>Actinomycetota</taxon>
        <taxon>Actinomycetes</taxon>
        <taxon>Propionibacteriales</taxon>
        <taxon>Propionibacteriaceae</taxon>
        <taxon>Raineyella</taxon>
    </lineage>
</organism>
<comment type="similarity">
    <text evidence="1">Belongs to the UPF0312 family.</text>
</comment>
<dbReference type="Pfam" id="PF04264">
    <property type="entry name" value="YceI"/>
    <property type="match status" value="1"/>
</dbReference>
<dbReference type="Gene3D" id="2.40.128.110">
    <property type="entry name" value="Lipid/polyisoprenoid-binding, YceI-like"/>
    <property type="match status" value="1"/>
</dbReference>
<dbReference type="SUPFAM" id="SSF101874">
    <property type="entry name" value="YceI-like"/>
    <property type="match status" value="1"/>
</dbReference>
<dbReference type="InterPro" id="IPR007372">
    <property type="entry name" value="Lipid/polyisoprenoid-bd_YceI"/>
</dbReference>
<reference evidence="3 4" key="1">
    <citation type="submission" date="2016-06" db="EMBL/GenBank/DDBJ databases">
        <authorList>
            <person name="Olsen C.W."/>
            <person name="Carey S."/>
            <person name="Hinshaw L."/>
            <person name="Karasin A.I."/>
        </authorList>
    </citation>
    <scope>NUCLEOTIDE SEQUENCE [LARGE SCALE GENOMIC DNA]</scope>
    <source>
        <strain evidence="3 4">LZ-22</strain>
    </source>
</reference>
<proteinExistence type="inferred from homology"/>
<feature type="domain" description="Lipid/polyisoprenoid-binding YceI-like" evidence="2">
    <location>
        <begin position="34"/>
        <end position="199"/>
    </location>
</feature>
<dbReference type="AlphaFoldDB" id="A0A1G6I2X7"/>
<accession>A0A1G6I2X7</accession>
<evidence type="ECO:0000313" key="4">
    <source>
        <dbReference type="Proteomes" id="UP000199086"/>
    </source>
</evidence>
<dbReference type="PANTHER" id="PTHR34406">
    <property type="entry name" value="PROTEIN YCEI"/>
    <property type="match status" value="1"/>
</dbReference>
<sequence>MGTNMAFNLFRKNDTETTTVAAPASSPLNDLEGTYTLDASHTTIGFVARHAMVTKVRGSFGEFVGTATTGRNLEGAKIDVTIQVASVDTKSPDRDGHLQSADFFDVASYPTITFTSTDITASGDVLAVTGDLTIKDVTKSVTIDFEYAGAALDPFGNTRLGLEGSVVVDRKDFGLVWNAALETGGVLVSDKITLEFEISA</sequence>
<evidence type="ECO:0000256" key="1">
    <source>
        <dbReference type="ARBA" id="ARBA00008812"/>
    </source>
</evidence>
<dbReference type="SMART" id="SM00867">
    <property type="entry name" value="YceI"/>
    <property type="match status" value="1"/>
</dbReference>
<gene>
    <name evidence="3" type="ORF">GA0111570_1141</name>
</gene>
<dbReference type="PANTHER" id="PTHR34406:SF1">
    <property type="entry name" value="PROTEIN YCEI"/>
    <property type="match status" value="1"/>
</dbReference>
<dbReference type="Proteomes" id="UP000199086">
    <property type="component" value="Unassembled WGS sequence"/>
</dbReference>
<feature type="non-terminal residue" evidence="3">
    <location>
        <position position="200"/>
    </location>
</feature>
<dbReference type="InterPro" id="IPR036761">
    <property type="entry name" value="TTHA0802/YceI-like_sf"/>
</dbReference>
<name>A0A1G6I2X7_9ACTN</name>
<keyword evidence="4" id="KW-1185">Reference proteome</keyword>
<evidence type="ECO:0000313" key="3">
    <source>
        <dbReference type="EMBL" id="SDC00834.1"/>
    </source>
</evidence>
<protein>
    <submittedName>
        <fullName evidence="3">Polyisoprenoid-binding protein YceI</fullName>
    </submittedName>
</protein>
<dbReference type="EMBL" id="FMYF01000014">
    <property type="protein sequence ID" value="SDC00834.1"/>
    <property type="molecule type" value="Genomic_DNA"/>
</dbReference>